<evidence type="ECO:0000256" key="7">
    <source>
        <dbReference type="SAM" id="Phobius"/>
    </source>
</evidence>
<evidence type="ECO:0000256" key="6">
    <source>
        <dbReference type="ARBA" id="ARBA00023136"/>
    </source>
</evidence>
<evidence type="ECO:0000313" key="10">
    <source>
        <dbReference type="Proteomes" id="UP001174196"/>
    </source>
</evidence>
<dbReference type="InterPro" id="IPR000620">
    <property type="entry name" value="EamA_dom"/>
</dbReference>
<dbReference type="PANTHER" id="PTHR32322:SF18">
    <property type="entry name" value="S-ADENOSYLMETHIONINE_S-ADENOSYLHOMOCYSTEINE TRANSPORTER"/>
    <property type="match status" value="1"/>
</dbReference>
<keyword evidence="4 7" id="KW-0812">Transmembrane</keyword>
<feature type="transmembrane region" description="Helical" evidence="7">
    <location>
        <begin position="261"/>
        <end position="279"/>
    </location>
</feature>
<keyword evidence="5 7" id="KW-1133">Transmembrane helix</keyword>
<keyword evidence="10" id="KW-1185">Reference proteome</keyword>
<proteinExistence type="inferred from homology"/>
<dbReference type="Pfam" id="PF00892">
    <property type="entry name" value="EamA"/>
    <property type="match status" value="2"/>
</dbReference>
<feature type="transmembrane region" description="Helical" evidence="7">
    <location>
        <begin position="108"/>
        <end position="129"/>
    </location>
</feature>
<comment type="subcellular location">
    <subcellularLocation>
        <location evidence="1">Cell membrane</location>
        <topology evidence="1">Multi-pass membrane protein</topology>
    </subcellularLocation>
</comment>
<dbReference type="EMBL" id="JANRHH010000031">
    <property type="protein sequence ID" value="MDN4593683.1"/>
    <property type="molecule type" value="Genomic_DNA"/>
</dbReference>
<evidence type="ECO:0000256" key="1">
    <source>
        <dbReference type="ARBA" id="ARBA00004651"/>
    </source>
</evidence>
<keyword evidence="3" id="KW-1003">Cell membrane</keyword>
<dbReference type="SUPFAM" id="SSF103481">
    <property type="entry name" value="Multidrug resistance efflux transporter EmrE"/>
    <property type="match status" value="2"/>
</dbReference>
<keyword evidence="6 7" id="KW-0472">Membrane</keyword>
<feature type="transmembrane region" description="Helical" evidence="7">
    <location>
        <begin position="165"/>
        <end position="186"/>
    </location>
</feature>
<reference evidence="9" key="1">
    <citation type="submission" date="2022-08" db="EMBL/GenBank/DDBJ databases">
        <title>Polycladomyces zharkentsis sp. nov., a novel thermophilic CMC and starch-degrading bacterium isolated from a geothermal spring in Kazakhstan.</title>
        <authorList>
            <person name="Mashzhan A."/>
            <person name="Kistaubaeva A."/>
            <person name="Javier-Lopez R."/>
            <person name="Birkeland N.-K."/>
        </authorList>
    </citation>
    <scope>NUCLEOTIDE SEQUENCE</scope>
    <source>
        <strain evidence="9">KSR 13</strain>
    </source>
</reference>
<protein>
    <submittedName>
        <fullName evidence="9">DMT family transporter</fullName>
    </submittedName>
</protein>
<sequence length="310" mass="33977">MRSVTMAVPPSFHRLKGFAMVLAGATCWGLSGTVAQWLFQHQGFQPGWLVSLRLSLSGILLLLYFALVQKQKVWQVWKQKSDRRQLLIFSFLGMAGVQYTYFEAIQAGNAATATLLQYLGPIFVTVYVALRNRQLPGRKDIVAVVLALVGTGLLVTNGRLDELSISLSAVVWGLGSAVTAAFYTLYPSRLLSRWGAGVIVGWAMLIGGVGMNIVHPLWQTSEQVWTGNTWLLVGFVVIFGTLLAFYWYLDSLRYLTPTETSLLACAEPLAAAIVTVVWLHVPMGVWQTIGGICIVATVVALSKENKKPVT</sequence>
<comment type="caution">
    <text evidence="9">The sequence shown here is derived from an EMBL/GenBank/DDBJ whole genome shotgun (WGS) entry which is preliminary data.</text>
</comment>
<accession>A0ABT8ILR1</accession>
<feature type="domain" description="EamA" evidence="8">
    <location>
        <begin position="16"/>
        <end position="155"/>
    </location>
</feature>
<evidence type="ECO:0000256" key="5">
    <source>
        <dbReference type="ARBA" id="ARBA00022989"/>
    </source>
</evidence>
<evidence type="ECO:0000256" key="4">
    <source>
        <dbReference type="ARBA" id="ARBA00022692"/>
    </source>
</evidence>
<comment type="similarity">
    <text evidence="2">Belongs to the EamA transporter family.</text>
</comment>
<feature type="transmembrane region" description="Helical" evidence="7">
    <location>
        <begin position="285"/>
        <end position="302"/>
    </location>
</feature>
<organism evidence="9 10">
    <name type="scientific">Polycladomyces subterraneus</name>
    <dbReference type="NCBI Taxonomy" id="1016997"/>
    <lineage>
        <taxon>Bacteria</taxon>
        <taxon>Bacillati</taxon>
        <taxon>Bacillota</taxon>
        <taxon>Bacilli</taxon>
        <taxon>Bacillales</taxon>
        <taxon>Thermoactinomycetaceae</taxon>
        <taxon>Polycladomyces</taxon>
    </lineage>
</organism>
<evidence type="ECO:0000256" key="3">
    <source>
        <dbReference type="ARBA" id="ARBA00022475"/>
    </source>
</evidence>
<dbReference type="InterPro" id="IPR037185">
    <property type="entry name" value="EmrE-like"/>
</dbReference>
<dbReference type="Proteomes" id="UP001174196">
    <property type="component" value="Unassembled WGS sequence"/>
</dbReference>
<feature type="domain" description="EamA" evidence="8">
    <location>
        <begin position="168"/>
        <end position="301"/>
    </location>
</feature>
<feature type="transmembrane region" description="Helical" evidence="7">
    <location>
        <begin position="45"/>
        <end position="65"/>
    </location>
</feature>
<gene>
    <name evidence="9" type="ORF">NWF35_07180</name>
</gene>
<feature type="transmembrane region" description="Helical" evidence="7">
    <location>
        <begin position="230"/>
        <end position="249"/>
    </location>
</feature>
<evidence type="ECO:0000256" key="2">
    <source>
        <dbReference type="ARBA" id="ARBA00007362"/>
    </source>
</evidence>
<evidence type="ECO:0000259" key="8">
    <source>
        <dbReference type="Pfam" id="PF00892"/>
    </source>
</evidence>
<feature type="transmembrane region" description="Helical" evidence="7">
    <location>
        <begin position="86"/>
        <end position="102"/>
    </location>
</feature>
<feature type="transmembrane region" description="Helical" evidence="7">
    <location>
        <begin position="198"/>
        <end position="218"/>
    </location>
</feature>
<dbReference type="PANTHER" id="PTHR32322">
    <property type="entry name" value="INNER MEMBRANE TRANSPORTER"/>
    <property type="match status" value="1"/>
</dbReference>
<dbReference type="InterPro" id="IPR050638">
    <property type="entry name" value="AA-Vitamin_Transporters"/>
</dbReference>
<evidence type="ECO:0000313" key="9">
    <source>
        <dbReference type="EMBL" id="MDN4593683.1"/>
    </source>
</evidence>
<feature type="transmembrane region" description="Helical" evidence="7">
    <location>
        <begin position="141"/>
        <end position="159"/>
    </location>
</feature>
<name>A0ABT8ILR1_9BACL</name>
<dbReference type="RefSeq" id="WP_301238374.1">
    <property type="nucleotide sequence ID" value="NZ_JANRHH010000031.1"/>
</dbReference>